<organism evidence="5 6">
    <name type="scientific">Cristinia sonorae</name>
    <dbReference type="NCBI Taxonomy" id="1940300"/>
    <lineage>
        <taxon>Eukaryota</taxon>
        <taxon>Fungi</taxon>
        <taxon>Dikarya</taxon>
        <taxon>Basidiomycota</taxon>
        <taxon>Agaricomycotina</taxon>
        <taxon>Agaricomycetes</taxon>
        <taxon>Agaricomycetidae</taxon>
        <taxon>Agaricales</taxon>
        <taxon>Pleurotineae</taxon>
        <taxon>Stephanosporaceae</taxon>
        <taxon>Cristinia</taxon>
    </lineage>
</organism>
<dbReference type="PANTHER" id="PTHR45570">
    <property type="entry name" value="CARBOXYLIC ESTER HYDROLASE"/>
    <property type="match status" value="1"/>
</dbReference>
<protein>
    <recommendedName>
        <fullName evidence="3">Carboxylic ester hydrolase</fullName>
        <ecNumber evidence="3">3.1.1.-</ecNumber>
    </recommendedName>
</protein>
<dbReference type="InterPro" id="IPR019826">
    <property type="entry name" value="Carboxylesterase_B_AS"/>
</dbReference>
<evidence type="ECO:0000259" key="4">
    <source>
        <dbReference type="Pfam" id="PF00135"/>
    </source>
</evidence>
<evidence type="ECO:0000256" key="2">
    <source>
        <dbReference type="ARBA" id="ARBA00022801"/>
    </source>
</evidence>
<dbReference type="SUPFAM" id="SSF53474">
    <property type="entry name" value="alpha/beta-Hydrolases"/>
    <property type="match status" value="1"/>
</dbReference>
<comment type="similarity">
    <text evidence="1 3">Belongs to the type-B carboxylesterase/lipase family.</text>
</comment>
<dbReference type="OrthoDB" id="408631at2759"/>
<dbReference type="EMBL" id="JAEVFJ010000019">
    <property type="protein sequence ID" value="KAH8099565.1"/>
    <property type="molecule type" value="Genomic_DNA"/>
</dbReference>
<dbReference type="InterPro" id="IPR029058">
    <property type="entry name" value="AB_hydrolase_fold"/>
</dbReference>
<name>A0A8K0UNU1_9AGAR</name>
<dbReference type="InterPro" id="IPR002018">
    <property type="entry name" value="CarbesteraseB"/>
</dbReference>
<proteinExistence type="inferred from homology"/>
<evidence type="ECO:0000256" key="1">
    <source>
        <dbReference type="ARBA" id="ARBA00005964"/>
    </source>
</evidence>
<dbReference type="PROSITE" id="PS00122">
    <property type="entry name" value="CARBOXYLESTERASE_B_1"/>
    <property type="match status" value="1"/>
</dbReference>
<dbReference type="AlphaFoldDB" id="A0A8K0UNU1"/>
<dbReference type="EC" id="3.1.1.-" evidence="3"/>
<evidence type="ECO:0000313" key="5">
    <source>
        <dbReference type="EMBL" id="KAH8099565.1"/>
    </source>
</evidence>
<keyword evidence="3" id="KW-0732">Signal</keyword>
<dbReference type="Proteomes" id="UP000813824">
    <property type="component" value="Unassembled WGS sequence"/>
</dbReference>
<feature type="signal peptide" evidence="3">
    <location>
        <begin position="1"/>
        <end position="19"/>
    </location>
</feature>
<evidence type="ECO:0000313" key="6">
    <source>
        <dbReference type="Proteomes" id="UP000813824"/>
    </source>
</evidence>
<feature type="domain" description="Carboxylesterase type B" evidence="4">
    <location>
        <begin position="63"/>
        <end position="536"/>
    </location>
</feature>
<gene>
    <name evidence="5" type="ORF">BXZ70DRAFT_1008969</name>
</gene>
<dbReference type="GO" id="GO:0016787">
    <property type="term" value="F:hydrolase activity"/>
    <property type="evidence" value="ECO:0007669"/>
    <property type="project" value="UniProtKB-KW"/>
</dbReference>
<dbReference type="Pfam" id="PF00135">
    <property type="entry name" value="COesterase"/>
    <property type="match status" value="1"/>
</dbReference>
<keyword evidence="6" id="KW-1185">Reference proteome</keyword>
<comment type="caution">
    <text evidence="5">The sequence shown here is derived from an EMBL/GenBank/DDBJ whole genome shotgun (WGS) entry which is preliminary data.</text>
</comment>
<dbReference type="PANTHER" id="PTHR45570:SF1">
    <property type="entry name" value="CARBOXYLIC ESTER HYDROLASE"/>
    <property type="match status" value="1"/>
</dbReference>
<keyword evidence="2 3" id="KW-0378">Hydrolase</keyword>
<feature type="chain" id="PRO_5035490168" description="Carboxylic ester hydrolase" evidence="3">
    <location>
        <begin position="20"/>
        <end position="564"/>
    </location>
</feature>
<dbReference type="Gene3D" id="3.40.50.1820">
    <property type="entry name" value="alpha/beta hydrolase"/>
    <property type="match status" value="1"/>
</dbReference>
<evidence type="ECO:0000256" key="3">
    <source>
        <dbReference type="RuleBase" id="RU361235"/>
    </source>
</evidence>
<accession>A0A8K0UNU1</accession>
<reference evidence="5" key="1">
    <citation type="journal article" date="2021" name="New Phytol.">
        <title>Evolutionary innovations through gain and loss of genes in the ectomycorrhizal Boletales.</title>
        <authorList>
            <person name="Wu G."/>
            <person name="Miyauchi S."/>
            <person name="Morin E."/>
            <person name="Kuo A."/>
            <person name="Drula E."/>
            <person name="Varga T."/>
            <person name="Kohler A."/>
            <person name="Feng B."/>
            <person name="Cao Y."/>
            <person name="Lipzen A."/>
            <person name="Daum C."/>
            <person name="Hundley H."/>
            <person name="Pangilinan J."/>
            <person name="Johnson J."/>
            <person name="Barry K."/>
            <person name="LaButti K."/>
            <person name="Ng V."/>
            <person name="Ahrendt S."/>
            <person name="Min B."/>
            <person name="Choi I.G."/>
            <person name="Park H."/>
            <person name="Plett J.M."/>
            <person name="Magnuson J."/>
            <person name="Spatafora J.W."/>
            <person name="Nagy L.G."/>
            <person name="Henrissat B."/>
            <person name="Grigoriev I.V."/>
            <person name="Yang Z.L."/>
            <person name="Xu J."/>
            <person name="Martin F.M."/>
        </authorList>
    </citation>
    <scope>NUCLEOTIDE SEQUENCE</scope>
    <source>
        <strain evidence="5">KKN 215</strain>
    </source>
</reference>
<sequence length="564" mass="59347">MALLKFVLSALVLCTPVLASPLSHRDGDLVAFPPFVHRGILCDLPIPIVQKFLCPRQGTPSLTVNTPLGTAHGAADASDVAIRYSVKYANAQRWQESSVVTSWSLPNGKTDPTALPLACAQDGLSSSAMSEDCLSMILYVPKRVAPNAKLPTLVWVHGGSFHFGSATGPGLDGSNLADATNSIVAVIQYRLGVFGFFAPNGPTNLGVKDAMNALRFLKTVVPSFGGDSNQITIAGQSAGASLIRALLATPSAQSLFKSAILQSDTMDYGMLSTGTKNTLQTFFNQQLPCSASDNACLNGLSTSQIIDAQLNLLGSAFGLDPASTQAEPIRPVVDGTLITTTLTDSTPFPAVSKSILVSTVKDEAGFTIYGGFSGGLDPATYTGFITMTFGNTVAGHLLSNVNYAVPPSDVGNESADVRPLLSQMGTDQVWRCANWQFARSWTQNGGKVYLGEYVVGASYPGNDGVSFCSEPGSVCHQDDIEIVFGTVPNPNAAQAQLTKEMQARYKQFLRTGIPNAPGFANWAPSTTTNVHALTLGGPGEVPAGACEIGFWGGVVPFDYQLFNL</sequence>